<dbReference type="AlphaFoldDB" id="A0A4U8UX05"/>
<keyword evidence="2" id="KW-1185">Reference proteome</keyword>
<organism evidence="1 2">
    <name type="scientific">Steinernema carpocapsae</name>
    <name type="common">Entomopathogenic nematode</name>
    <dbReference type="NCBI Taxonomy" id="34508"/>
    <lineage>
        <taxon>Eukaryota</taxon>
        <taxon>Metazoa</taxon>
        <taxon>Ecdysozoa</taxon>
        <taxon>Nematoda</taxon>
        <taxon>Chromadorea</taxon>
        <taxon>Rhabditida</taxon>
        <taxon>Tylenchina</taxon>
        <taxon>Panagrolaimomorpha</taxon>
        <taxon>Strongyloidoidea</taxon>
        <taxon>Steinernematidae</taxon>
        <taxon>Steinernema</taxon>
    </lineage>
</organism>
<protein>
    <submittedName>
        <fullName evidence="1">Uncharacterized protein</fullName>
    </submittedName>
</protein>
<reference evidence="1 2" key="1">
    <citation type="journal article" date="2015" name="Genome Biol.">
        <title>Comparative genomics of Steinernema reveals deeply conserved gene regulatory networks.</title>
        <authorList>
            <person name="Dillman A.R."/>
            <person name="Macchietto M."/>
            <person name="Porter C.F."/>
            <person name="Rogers A."/>
            <person name="Williams B."/>
            <person name="Antoshechkin I."/>
            <person name="Lee M.M."/>
            <person name="Goodwin Z."/>
            <person name="Lu X."/>
            <person name="Lewis E.E."/>
            <person name="Goodrich-Blair H."/>
            <person name="Stock S.P."/>
            <person name="Adams B.J."/>
            <person name="Sternberg P.W."/>
            <person name="Mortazavi A."/>
        </authorList>
    </citation>
    <scope>NUCLEOTIDE SEQUENCE [LARGE SCALE GENOMIC DNA]</scope>
    <source>
        <strain evidence="1 2">ALL</strain>
    </source>
</reference>
<evidence type="ECO:0000313" key="2">
    <source>
        <dbReference type="Proteomes" id="UP000298663"/>
    </source>
</evidence>
<dbReference type="Proteomes" id="UP000298663">
    <property type="component" value="Chromosome X"/>
</dbReference>
<reference evidence="1 2" key="2">
    <citation type="journal article" date="2019" name="G3 (Bethesda)">
        <title>Hybrid Assembly of the Genome of the Entomopathogenic Nematode Steinernema carpocapsae Identifies the X-Chromosome.</title>
        <authorList>
            <person name="Serra L."/>
            <person name="Macchietto M."/>
            <person name="Macias-Munoz A."/>
            <person name="McGill C.J."/>
            <person name="Rodriguez I.M."/>
            <person name="Rodriguez B."/>
            <person name="Murad R."/>
            <person name="Mortazavi A."/>
        </authorList>
    </citation>
    <scope>NUCLEOTIDE SEQUENCE [LARGE SCALE GENOMIC DNA]</scope>
    <source>
        <strain evidence="1 2">ALL</strain>
    </source>
</reference>
<dbReference type="EMBL" id="CM016762">
    <property type="protein sequence ID" value="TMS37385.1"/>
    <property type="molecule type" value="Genomic_DNA"/>
</dbReference>
<comment type="caution">
    <text evidence="1">The sequence shown here is derived from an EMBL/GenBank/DDBJ whole genome shotgun (WGS) entry which is preliminary data.</text>
</comment>
<dbReference type="EMBL" id="AZBU02000001">
    <property type="protein sequence ID" value="TMS37385.1"/>
    <property type="molecule type" value="Genomic_DNA"/>
</dbReference>
<sequence length="90" mass="10149">MSTREEEQHGPVFPVHSFREAFRASACLLKSNHWILFLKCPPDLYRSPSGNSSNTLFYRDSTSAAPFLFRIEALVTFTSRNPSNPPSSSI</sequence>
<name>A0A4U8UX05_STECR</name>
<gene>
    <name evidence="1" type="ORF">L596_004327</name>
</gene>
<accession>A0A4U8UX05</accession>
<proteinExistence type="predicted"/>
<evidence type="ECO:0000313" key="1">
    <source>
        <dbReference type="EMBL" id="TMS37385.1"/>
    </source>
</evidence>